<keyword evidence="7" id="KW-1133">Transmembrane helix</keyword>
<dbReference type="Pfam" id="PF00754">
    <property type="entry name" value="F5_F8_type_C"/>
    <property type="match status" value="1"/>
</dbReference>
<dbReference type="GO" id="GO:0005524">
    <property type="term" value="F:ATP binding"/>
    <property type="evidence" value="ECO:0007669"/>
    <property type="project" value="UniProtKB-KW"/>
</dbReference>
<comment type="caution">
    <text evidence="15">The sequence shown here is derived from an EMBL/GenBank/DDBJ whole genome shotgun (WGS) entry which is preliminary data.</text>
</comment>
<keyword evidence="4 13" id="KW-0732">Signal</keyword>
<evidence type="ECO:0000256" key="5">
    <source>
        <dbReference type="ARBA" id="ARBA00022741"/>
    </source>
</evidence>
<dbReference type="EMBL" id="SRLO01000555">
    <property type="protein sequence ID" value="TNN52201.1"/>
    <property type="molecule type" value="Genomic_DNA"/>
</dbReference>
<feature type="domain" description="F5/8 type C" evidence="14">
    <location>
        <begin position="23"/>
        <end position="177"/>
    </location>
</feature>
<reference evidence="15 16" key="1">
    <citation type="submission" date="2019-03" db="EMBL/GenBank/DDBJ databases">
        <title>First draft genome of Liparis tanakae, snailfish: a comprehensive survey of snailfish specific genes.</title>
        <authorList>
            <person name="Kim W."/>
            <person name="Song I."/>
            <person name="Jeong J.-H."/>
            <person name="Kim D."/>
            <person name="Kim S."/>
            <person name="Ryu S."/>
            <person name="Song J.Y."/>
            <person name="Lee S.K."/>
        </authorList>
    </citation>
    <scope>NUCLEOTIDE SEQUENCE [LARGE SCALE GENOMIC DNA]</scope>
    <source>
        <tissue evidence="15">Muscle</tissue>
    </source>
</reference>
<keyword evidence="5" id="KW-0547">Nucleotide-binding</keyword>
<dbReference type="OrthoDB" id="6071166at2759"/>
<organism evidence="15 16">
    <name type="scientific">Liparis tanakae</name>
    <name type="common">Tanaka's snailfish</name>
    <dbReference type="NCBI Taxonomy" id="230148"/>
    <lineage>
        <taxon>Eukaryota</taxon>
        <taxon>Metazoa</taxon>
        <taxon>Chordata</taxon>
        <taxon>Craniata</taxon>
        <taxon>Vertebrata</taxon>
        <taxon>Euteleostomi</taxon>
        <taxon>Actinopterygii</taxon>
        <taxon>Neopterygii</taxon>
        <taxon>Teleostei</taxon>
        <taxon>Neoteleostei</taxon>
        <taxon>Acanthomorphata</taxon>
        <taxon>Eupercaria</taxon>
        <taxon>Perciformes</taxon>
        <taxon>Cottioidei</taxon>
        <taxon>Cottales</taxon>
        <taxon>Liparidae</taxon>
        <taxon>Liparis</taxon>
    </lineage>
</organism>
<keyword evidence="6" id="KW-0067">ATP-binding</keyword>
<dbReference type="InterPro" id="IPR000421">
    <property type="entry name" value="FA58C"/>
</dbReference>
<dbReference type="InterPro" id="IPR008979">
    <property type="entry name" value="Galactose-bd-like_sf"/>
</dbReference>
<dbReference type="Gene3D" id="2.60.120.260">
    <property type="entry name" value="Galactose-binding domain-like"/>
    <property type="match status" value="1"/>
</dbReference>
<feature type="signal peptide" evidence="13">
    <location>
        <begin position="1"/>
        <end position="16"/>
    </location>
</feature>
<proteinExistence type="inferred from homology"/>
<dbReference type="PANTHER" id="PTHR24543">
    <property type="entry name" value="MULTICOPPER OXIDASE-RELATED"/>
    <property type="match status" value="1"/>
</dbReference>
<keyword evidence="9" id="KW-1015">Disulfide bond</keyword>
<evidence type="ECO:0000256" key="7">
    <source>
        <dbReference type="ARBA" id="ARBA00022989"/>
    </source>
</evidence>
<keyword evidence="10 15" id="KW-0675">Receptor</keyword>
<keyword evidence="2" id="KW-1003">Cell membrane</keyword>
<dbReference type="PROSITE" id="PS01286">
    <property type="entry name" value="FA58C_2"/>
    <property type="match status" value="1"/>
</dbReference>
<dbReference type="AlphaFoldDB" id="A0A4Z2GG39"/>
<evidence type="ECO:0000256" key="9">
    <source>
        <dbReference type="ARBA" id="ARBA00023157"/>
    </source>
</evidence>
<dbReference type="FunFam" id="2.60.120.260:FF:000007">
    <property type="entry name" value="Discoidin domain receptor tyrosine kinase 1"/>
    <property type="match status" value="1"/>
</dbReference>
<evidence type="ECO:0000256" key="10">
    <source>
        <dbReference type="ARBA" id="ARBA00023170"/>
    </source>
</evidence>
<dbReference type="PANTHER" id="PTHR24543:SF291">
    <property type="entry name" value="SMOKE ALARM, ISOFORM D"/>
    <property type="match status" value="1"/>
</dbReference>
<evidence type="ECO:0000259" key="14">
    <source>
        <dbReference type="PROSITE" id="PS50022"/>
    </source>
</evidence>
<protein>
    <submittedName>
        <fullName evidence="15">Discoidin domain-containing receptor 2</fullName>
    </submittedName>
</protein>
<keyword evidence="16" id="KW-1185">Reference proteome</keyword>
<dbReference type="GO" id="GO:0005886">
    <property type="term" value="C:plasma membrane"/>
    <property type="evidence" value="ECO:0007669"/>
    <property type="project" value="UniProtKB-SubCell"/>
</dbReference>
<name>A0A4Z2GG39_9TELE</name>
<keyword evidence="8" id="KW-0472">Membrane</keyword>
<evidence type="ECO:0000313" key="16">
    <source>
        <dbReference type="Proteomes" id="UP000314294"/>
    </source>
</evidence>
<evidence type="ECO:0000256" key="6">
    <source>
        <dbReference type="ARBA" id="ARBA00022840"/>
    </source>
</evidence>
<dbReference type="PROSITE" id="PS01285">
    <property type="entry name" value="FA58C_1"/>
    <property type="match status" value="1"/>
</dbReference>
<evidence type="ECO:0000256" key="11">
    <source>
        <dbReference type="ARBA" id="ARBA00023180"/>
    </source>
</evidence>
<evidence type="ECO:0000256" key="4">
    <source>
        <dbReference type="ARBA" id="ARBA00022729"/>
    </source>
</evidence>
<evidence type="ECO:0000256" key="1">
    <source>
        <dbReference type="ARBA" id="ARBA00004251"/>
    </source>
</evidence>
<sequence>MHLFLLLILQATAAFGQIDPAHCRYALGMEDGRIKDDDITASSQWHETTGPQFARLNREEGDGAWCPEGQLEPSDSQYLQVDLGRLTFLTVVGTQGRYARYSGNEFSRAYRLNYSRDGLLWRSWRNRLGNTVMEGNKNAYTSVINDLHPPAVTRYVRLIPVTRLSTTVCMRAELYGCQWDGRPRPLRHAQENWRTLET</sequence>
<evidence type="ECO:0000313" key="15">
    <source>
        <dbReference type="EMBL" id="TNN52201.1"/>
    </source>
</evidence>
<gene>
    <name evidence="15" type="primary">DDR2_1</name>
    <name evidence="15" type="ORF">EYF80_037557</name>
</gene>
<evidence type="ECO:0000256" key="8">
    <source>
        <dbReference type="ARBA" id="ARBA00023136"/>
    </source>
</evidence>
<comment type="similarity">
    <text evidence="12">Belongs to the protein kinase superfamily. Tyr protein kinase family. Insulin receptor subfamily.</text>
</comment>
<evidence type="ECO:0000256" key="2">
    <source>
        <dbReference type="ARBA" id="ARBA00022475"/>
    </source>
</evidence>
<dbReference type="SMART" id="SM00231">
    <property type="entry name" value="FA58C"/>
    <property type="match status" value="1"/>
</dbReference>
<comment type="subcellular location">
    <subcellularLocation>
        <location evidence="1">Cell membrane</location>
        <topology evidence="1">Single-pass type I membrane protein</topology>
    </subcellularLocation>
</comment>
<evidence type="ECO:0000256" key="12">
    <source>
        <dbReference type="ARBA" id="ARBA00061639"/>
    </source>
</evidence>
<dbReference type="Proteomes" id="UP000314294">
    <property type="component" value="Unassembled WGS sequence"/>
</dbReference>
<keyword evidence="3" id="KW-0812">Transmembrane</keyword>
<dbReference type="CDD" id="cd00057">
    <property type="entry name" value="FA58C"/>
    <property type="match status" value="1"/>
</dbReference>
<dbReference type="SUPFAM" id="SSF49785">
    <property type="entry name" value="Galactose-binding domain-like"/>
    <property type="match status" value="1"/>
</dbReference>
<dbReference type="PROSITE" id="PS50022">
    <property type="entry name" value="FA58C_3"/>
    <property type="match status" value="1"/>
</dbReference>
<keyword evidence="11" id="KW-0325">Glycoprotein</keyword>
<feature type="chain" id="PRO_5021216663" evidence="13">
    <location>
        <begin position="17"/>
        <end position="198"/>
    </location>
</feature>
<accession>A0A4Z2GG39</accession>
<evidence type="ECO:0000256" key="13">
    <source>
        <dbReference type="SAM" id="SignalP"/>
    </source>
</evidence>
<evidence type="ECO:0000256" key="3">
    <source>
        <dbReference type="ARBA" id="ARBA00022692"/>
    </source>
</evidence>